<feature type="region of interest" description="Disordered" evidence="1">
    <location>
        <begin position="52"/>
        <end position="275"/>
    </location>
</feature>
<accession>A0AAN9U856</accession>
<proteinExistence type="predicted"/>
<evidence type="ECO:0000256" key="1">
    <source>
        <dbReference type="SAM" id="MobiDB-lite"/>
    </source>
</evidence>
<dbReference type="AlphaFoldDB" id="A0AAN9U856"/>
<feature type="compositionally biased region" description="Low complexity" evidence="1">
    <location>
        <begin position="225"/>
        <end position="267"/>
    </location>
</feature>
<evidence type="ECO:0000313" key="3">
    <source>
        <dbReference type="Proteomes" id="UP001320245"/>
    </source>
</evidence>
<comment type="caution">
    <text evidence="2">The sequence shown here is derived from an EMBL/GenBank/DDBJ whole genome shotgun (WGS) entry which is preliminary data.</text>
</comment>
<dbReference type="EMBL" id="JAJSPL020000014">
    <property type="protein sequence ID" value="KAK7743130.1"/>
    <property type="molecule type" value="Genomic_DNA"/>
</dbReference>
<evidence type="ECO:0000313" key="2">
    <source>
        <dbReference type="EMBL" id="KAK7743130.1"/>
    </source>
</evidence>
<protein>
    <submittedName>
        <fullName evidence="2">Uncharacterized protein</fullName>
    </submittedName>
</protein>
<gene>
    <name evidence="2" type="ORF">SLS53_004215</name>
</gene>
<dbReference type="Proteomes" id="UP001320245">
    <property type="component" value="Unassembled WGS sequence"/>
</dbReference>
<keyword evidence="3" id="KW-1185">Reference proteome</keyword>
<name>A0AAN9U856_9PEZI</name>
<reference evidence="2 3" key="1">
    <citation type="journal article" date="2023" name="PLoS ONE">
        <title>Cytospora paraplurivora sp. nov. isolated from orchards with fruit tree decline syndrome in Ontario, Canada.</title>
        <authorList>
            <person name="Ilyukhin E."/>
            <person name="Nguyen H.D.T."/>
            <person name="Castle A.J."/>
            <person name="Ellouze W."/>
        </authorList>
    </citation>
    <scope>NUCLEOTIDE SEQUENCE [LARGE SCALE GENOMIC DNA]</scope>
    <source>
        <strain evidence="2 3">FDS-564</strain>
    </source>
</reference>
<sequence length="384" mass="40874">MAVPPVPSFLDIQIPDTTLERYSVMFSDVLNEAPKQETAVSLLARRQATLERLKTMTGTSNEEETEKETPRQRRATSPARTQSPKLTLFPMPPAGRITPGMDTPKTQSRLTRANTSPGILPSPTRASFDTRQAPTSVKTPHAKTLTVPNPFEGTPSPTIPKPGKKEPDPIYPTDTGFHFGPDDSGPVLESPIDMAPSEEIIISQPFKPTLHEPQWQMVSPPPPASASASASDSSPKAPSVLSSATSGGRRRSPSTASSAPTHATKPSSEIDDADAAFQNAVKDSIARQISISRQQRALLRPLQTRRATGGPAGAAVGVGVGVGSTVGGEWSSSSSPTRRVVAEDKAIRETKIATPTLVNPREQAVNPVHLAQNRKSSWAVVEGE</sequence>
<organism evidence="2 3">
    <name type="scientific">Cytospora paraplurivora</name>
    <dbReference type="NCBI Taxonomy" id="2898453"/>
    <lineage>
        <taxon>Eukaryota</taxon>
        <taxon>Fungi</taxon>
        <taxon>Dikarya</taxon>
        <taxon>Ascomycota</taxon>
        <taxon>Pezizomycotina</taxon>
        <taxon>Sordariomycetes</taxon>
        <taxon>Sordariomycetidae</taxon>
        <taxon>Diaporthales</taxon>
        <taxon>Cytosporaceae</taxon>
        <taxon>Cytospora</taxon>
    </lineage>
</organism>
<feature type="compositionally biased region" description="Polar residues" evidence="1">
    <location>
        <begin position="124"/>
        <end position="138"/>
    </location>
</feature>
<feature type="compositionally biased region" description="Polar residues" evidence="1">
    <location>
        <begin position="104"/>
        <end position="117"/>
    </location>
</feature>